<dbReference type="PROSITE" id="PS00674">
    <property type="entry name" value="AAA"/>
    <property type="match status" value="1"/>
</dbReference>
<dbReference type="InterPro" id="IPR011990">
    <property type="entry name" value="TPR-like_helical_dom_sf"/>
</dbReference>
<evidence type="ECO:0000256" key="3">
    <source>
        <dbReference type="ARBA" id="ARBA00023054"/>
    </source>
</evidence>
<keyword evidence="3" id="KW-0175">Coiled coil</keyword>
<evidence type="ECO:0000256" key="1">
    <source>
        <dbReference type="ARBA" id="ARBA00022741"/>
    </source>
</evidence>
<evidence type="ECO:0000313" key="6">
    <source>
        <dbReference type="EMBL" id="AXY73128.1"/>
    </source>
</evidence>
<dbReference type="GO" id="GO:0016887">
    <property type="term" value="F:ATP hydrolysis activity"/>
    <property type="evidence" value="ECO:0007669"/>
    <property type="project" value="InterPro"/>
</dbReference>
<gene>
    <name evidence="6" type="ORF">D3H65_03695</name>
</gene>
<dbReference type="PANTHER" id="PTHR23077">
    <property type="entry name" value="AAA-FAMILY ATPASE"/>
    <property type="match status" value="1"/>
</dbReference>
<protein>
    <submittedName>
        <fullName evidence="6">AAA family ATPase</fullName>
    </submittedName>
</protein>
<dbReference type="InterPro" id="IPR041569">
    <property type="entry name" value="AAA_lid_3"/>
</dbReference>
<dbReference type="SUPFAM" id="SSF52540">
    <property type="entry name" value="P-loop containing nucleoside triphosphate hydrolases"/>
    <property type="match status" value="1"/>
</dbReference>
<dbReference type="SMART" id="SM00382">
    <property type="entry name" value="AAA"/>
    <property type="match status" value="1"/>
</dbReference>
<dbReference type="Gene3D" id="1.25.40.10">
    <property type="entry name" value="Tetratricopeptide repeat domain"/>
    <property type="match status" value="1"/>
</dbReference>
<name>A0A3B7MFM1_9BACT</name>
<accession>A0A3B7MFM1</accession>
<dbReference type="GO" id="GO:0005524">
    <property type="term" value="F:ATP binding"/>
    <property type="evidence" value="ECO:0007669"/>
    <property type="project" value="UniProtKB-KW"/>
</dbReference>
<dbReference type="InterPro" id="IPR003959">
    <property type="entry name" value="ATPase_AAA_core"/>
</dbReference>
<dbReference type="Gene3D" id="1.10.8.60">
    <property type="match status" value="1"/>
</dbReference>
<evidence type="ECO:0000256" key="4">
    <source>
        <dbReference type="RuleBase" id="RU003651"/>
    </source>
</evidence>
<feature type="domain" description="AAA+ ATPase" evidence="5">
    <location>
        <begin position="198"/>
        <end position="335"/>
    </location>
</feature>
<comment type="similarity">
    <text evidence="4">Belongs to the AAA ATPase family.</text>
</comment>
<evidence type="ECO:0000313" key="7">
    <source>
        <dbReference type="Proteomes" id="UP000263900"/>
    </source>
</evidence>
<dbReference type="InterPro" id="IPR050168">
    <property type="entry name" value="AAA_ATPase_domain"/>
</dbReference>
<dbReference type="FunFam" id="3.40.50.300:FF:001025">
    <property type="entry name" value="ATPase family, AAA domain-containing 2B"/>
    <property type="match status" value="1"/>
</dbReference>
<dbReference type="AlphaFoldDB" id="A0A3B7MFM1"/>
<dbReference type="InterPro" id="IPR003593">
    <property type="entry name" value="AAA+_ATPase"/>
</dbReference>
<dbReference type="InterPro" id="IPR027417">
    <property type="entry name" value="P-loop_NTPase"/>
</dbReference>
<dbReference type="PANTHER" id="PTHR23077:SF171">
    <property type="entry name" value="NUCLEAR VALOSIN-CONTAINING PROTEIN-LIKE"/>
    <property type="match status" value="1"/>
</dbReference>
<dbReference type="Gene3D" id="3.40.50.300">
    <property type="entry name" value="P-loop containing nucleotide triphosphate hydrolases"/>
    <property type="match status" value="1"/>
</dbReference>
<dbReference type="EMBL" id="CP032157">
    <property type="protein sequence ID" value="AXY73128.1"/>
    <property type="molecule type" value="Genomic_DNA"/>
</dbReference>
<evidence type="ECO:0000259" key="5">
    <source>
        <dbReference type="SMART" id="SM00382"/>
    </source>
</evidence>
<dbReference type="Pfam" id="PF17862">
    <property type="entry name" value="AAA_lid_3"/>
    <property type="match status" value="1"/>
</dbReference>
<keyword evidence="7" id="KW-1185">Reference proteome</keyword>
<evidence type="ECO:0000256" key="2">
    <source>
        <dbReference type="ARBA" id="ARBA00022840"/>
    </source>
</evidence>
<keyword evidence="1 4" id="KW-0547">Nucleotide-binding</keyword>
<dbReference type="Proteomes" id="UP000263900">
    <property type="component" value="Chromosome"/>
</dbReference>
<dbReference type="KEGG" id="pseg:D3H65_03695"/>
<proteinExistence type="inferred from homology"/>
<dbReference type="SUPFAM" id="SSF48452">
    <property type="entry name" value="TPR-like"/>
    <property type="match status" value="1"/>
</dbReference>
<sequence>MNDHIKSLQEALQVSPDNVPLRLHLAEVLLREKMYGESAAQYSEVLQRSYGNAKAKLGLAEAWFYQQKYSAAIIIYEELYPELPSDAMVFFVKCLIKEHSLQQAVEVYQKVVALNPEFRDEEIDAKLRMSSGGVQGPEGDDFDDDLDLERNAGSYFLEKPTINFSHVGGMARIKDEISMKIIQPLKNPDLYKAFGKKVGGGILLYGPPGCGKTYIAKATAGEIHAKFINIGLHDILDMWIGNSEKNLHGIFELARKNAPCVLFFDEVDAMGASRSDLRQSAMRHVINQFLAEMDGVQSDNEGVLILAATNAPWSVDAAFRRPGRFDRVIFVEPPDEAAREEIIQAMLKDKPVKDIDTRKVAKETPDYSGADIKAMIDIAVEEKLRDSMASGNLQPLATKDLLKAARVHRPTTLEWFSSARNYALYANESGLYDDILKFLKIKK</sequence>
<organism evidence="6 7">
    <name type="scientific">Paraflavitalea soli</name>
    <dbReference type="NCBI Taxonomy" id="2315862"/>
    <lineage>
        <taxon>Bacteria</taxon>
        <taxon>Pseudomonadati</taxon>
        <taxon>Bacteroidota</taxon>
        <taxon>Chitinophagia</taxon>
        <taxon>Chitinophagales</taxon>
        <taxon>Chitinophagaceae</taxon>
        <taxon>Paraflavitalea</taxon>
    </lineage>
</organism>
<dbReference type="Pfam" id="PF00004">
    <property type="entry name" value="AAA"/>
    <property type="match status" value="1"/>
</dbReference>
<dbReference type="RefSeq" id="WP_119048966.1">
    <property type="nucleotide sequence ID" value="NZ_CP032157.1"/>
</dbReference>
<dbReference type="InterPro" id="IPR003960">
    <property type="entry name" value="ATPase_AAA_CS"/>
</dbReference>
<dbReference type="OrthoDB" id="9809379at2"/>
<reference evidence="6 7" key="1">
    <citation type="submission" date="2018-09" db="EMBL/GenBank/DDBJ databases">
        <title>Genome sequencing of strain 6GH32-13.</title>
        <authorList>
            <person name="Weon H.-Y."/>
            <person name="Heo J."/>
            <person name="Kwon S.-W."/>
        </authorList>
    </citation>
    <scope>NUCLEOTIDE SEQUENCE [LARGE SCALE GENOMIC DNA]</scope>
    <source>
        <strain evidence="6 7">5GH32-13</strain>
    </source>
</reference>
<keyword evidence="2 4" id="KW-0067">ATP-binding</keyword>